<dbReference type="AlphaFoldDB" id="A0A6H0WE25"/>
<evidence type="ECO:0000313" key="4">
    <source>
        <dbReference type="Proteomes" id="UP000501914"/>
    </source>
</evidence>
<feature type="region of interest" description="Disordered" evidence="1">
    <location>
        <begin position="21"/>
        <end position="113"/>
    </location>
</feature>
<keyword evidence="4" id="KW-1185">Reference proteome</keyword>
<dbReference type="Proteomes" id="UP000501914">
    <property type="component" value="Chromosome"/>
</dbReference>
<protein>
    <recommendedName>
        <fullName evidence="5">Lipoprotein</fullName>
    </recommendedName>
</protein>
<evidence type="ECO:0000256" key="2">
    <source>
        <dbReference type="SAM" id="SignalP"/>
    </source>
</evidence>
<evidence type="ECO:0000256" key="1">
    <source>
        <dbReference type="SAM" id="MobiDB-lite"/>
    </source>
</evidence>
<feature type="chain" id="PRO_5039059683" description="Lipoprotein" evidence="2">
    <location>
        <begin position="20"/>
        <end position="130"/>
    </location>
</feature>
<sequence length="130" mass="14165">MKKICFLFMLIGIVAVIGACSSEDPTDDTSVNSVDSSTDDLTDDTSDELDTDNGESDSSIYTEEELESDPKAPSSNPNDYNDDGEYVPKNGVSDNPADYNANGEYKPVEDMTQEEIEKELESMVGDSINQ</sequence>
<evidence type="ECO:0008006" key="5">
    <source>
        <dbReference type="Google" id="ProtNLM"/>
    </source>
</evidence>
<accession>A0A6H0WE25</accession>
<gene>
    <name evidence="3" type="ORF">G4P54_13580</name>
</gene>
<feature type="signal peptide" evidence="2">
    <location>
        <begin position="1"/>
        <end position="19"/>
    </location>
</feature>
<evidence type="ECO:0000313" key="3">
    <source>
        <dbReference type="EMBL" id="QIW78374.1"/>
    </source>
</evidence>
<reference evidence="3 4" key="1">
    <citation type="submission" date="2020-02" db="EMBL/GenBank/DDBJ databases">
        <title>Genome sequencing, annotation and comparative genomic analysis of Bacillus tequilensis EA-CB0015, an effective biological control agent against Pseudocercospora fijiensis in banana plants.</title>
        <authorList>
            <person name="Cuellar-Gaviria T.Z."/>
            <person name="Ju K.-S."/>
            <person name="Villegas-Escobar V."/>
        </authorList>
    </citation>
    <scope>NUCLEOTIDE SEQUENCE [LARGE SCALE GENOMIC DNA]</scope>
    <source>
        <strain evidence="3 4">EA-CB0015</strain>
    </source>
</reference>
<proteinExistence type="predicted"/>
<feature type="compositionally biased region" description="Acidic residues" evidence="1">
    <location>
        <begin position="37"/>
        <end position="55"/>
    </location>
</feature>
<dbReference type="RefSeq" id="WP_167871452.1">
    <property type="nucleotide sequence ID" value="NZ_CP048852.1"/>
</dbReference>
<dbReference type="EMBL" id="CP048852">
    <property type="protein sequence ID" value="QIW78374.1"/>
    <property type="molecule type" value="Genomic_DNA"/>
</dbReference>
<dbReference type="KEGG" id="bteq:G4P54_13580"/>
<organism evidence="3 4">
    <name type="scientific">Bacillus tequilensis</name>
    <dbReference type="NCBI Taxonomy" id="227866"/>
    <lineage>
        <taxon>Bacteria</taxon>
        <taxon>Bacillati</taxon>
        <taxon>Bacillota</taxon>
        <taxon>Bacilli</taxon>
        <taxon>Bacillales</taxon>
        <taxon>Bacillaceae</taxon>
        <taxon>Bacillus</taxon>
    </lineage>
</organism>
<keyword evidence="2" id="KW-0732">Signal</keyword>
<dbReference type="PROSITE" id="PS51257">
    <property type="entry name" value="PROKAR_LIPOPROTEIN"/>
    <property type="match status" value="1"/>
</dbReference>
<name>A0A6H0WE25_9BACI</name>